<evidence type="ECO:0000256" key="4">
    <source>
        <dbReference type="ARBA" id="ARBA00022801"/>
    </source>
</evidence>
<dbReference type="GO" id="GO:0009507">
    <property type="term" value="C:chloroplast"/>
    <property type="evidence" value="ECO:0007669"/>
    <property type="project" value="TreeGrafter"/>
</dbReference>
<sequence>MAFCRALLLYNNNQIRVPLVRRSQQQLQVAARSTLSFYIYPFPEFTKLPLLRPNTCRALISSALSLFSLASSSLSSSSSMESPPEGYRKNVGICLINTSKKIFAASRLDMPNAWQMPQGGIDEHEDPKVAVLRELKEETGISSAEVLGEVPYWLTYDFPSEVREKLKHEWGTDWKGQAQKWFLLKLTGKEDEINLLGDGTEKPEFGEWTWMSPEQIIDLAVDFKKPVYKEVFTAFTPYLQ</sequence>
<dbReference type="GO" id="GO:0019693">
    <property type="term" value="P:ribose phosphate metabolic process"/>
    <property type="evidence" value="ECO:0007669"/>
    <property type="project" value="TreeGrafter"/>
</dbReference>
<comment type="similarity">
    <text evidence="2 7">Belongs to the Nudix hydrolase family.</text>
</comment>
<keyword evidence="6" id="KW-0464">Manganese</keyword>
<dbReference type="NCBIfam" id="NF001938">
    <property type="entry name" value="PRK00714.1-5"/>
    <property type="match status" value="1"/>
</dbReference>
<dbReference type="Gene3D" id="3.90.79.10">
    <property type="entry name" value="Nucleoside Triphosphate Pyrophosphohydrolase"/>
    <property type="match status" value="1"/>
</dbReference>
<dbReference type="PROSITE" id="PS51462">
    <property type="entry name" value="NUDIX"/>
    <property type="match status" value="1"/>
</dbReference>
<evidence type="ECO:0000256" key="1">
    <source>
        <dbReference type="ARBA" id="ARBA00001936"/>
    </source>
</evidence>
<dbReference type="GO" id="GO:0008893">
    <property type="term" value="F:guanosine-3',5'-bis(diphosphate) 3'-diphosphatase activity"/>
    <property type="evidence" value="ECO:0007669"/>
    <property type="project" value="TreeGrafter"/>
</dbReference>
<dbReference type="InterPro" id="IPR020084">
    <property type="entry name" value="NUDIX_hydrolase_CS"/>
</dbReference>
<evidence type="ECO:0000313" key="9">
    <source>
        <dbReference type="EMBL" id="MBX09282.1"/>
    </source>
</evidence>
<dbReference type="PANTHER" id="PTHR11839:SF22">
    <property type="entry name" value="NUDIX HYDROLASE 26, CHLOROPLASTIC"/>
    <property type="match status" value="1"/>
</dbReference>
<evidence type="ECO:0000256" key="3">
    <source>
        <dbReference type="ARBA" id="ARBA00022723"/>
    </source>
</evidence>
<proteinExistence type="inferred from homology"/>
<protein>
    <submittedName>
        <fullName evidence="9">Nudix hydrolase 26ic-like isoform X2</fullName>
    </submittedName>
</protein>
<name>A0A2P2KU84_RHIMU</name>
<dbReference type="InterPro" id="IPR000086">
    <property type="entry name" value="NUDIX_hydrolase_dom"/>
</dbReference>
<dbReference type="PRINTS" id="PR00502">
    <property type="entry name" value="NUDIXFAMILY"/>
</dbReference>
<keyword evidence="3" id="KW-0479">Metal-binding</keyword>
<dbReference type="InterPro" id="IPR015797">
    <property type="entry name" value="NUDIX_hydrolase-like_dom_sf"/>
</dbReference>
<evidence type="ECO:0000256" key="2">
    <source>
        <dbReference type="ARBA" id="ARBA00005582"/>
    </source>
</evidence>
<dbReference type="InterPro" id="IPR022927">
    <property type="entry name" value="RppH"/>
</dbReference>
<evidence type="ECO:0000256" key="6">
    <source>
        <dbReference type="ARBA" id="ARBA00023211"/>
    </source>
</evidence>
<dbReference type="NCBIfam" id="NF001936">
    <property type="entry name" value="PRK00714.1-3"/>
    <property type="match status" value="1"/>
</dbReference>
<evidence type="ECO:0000256" key="5">
    <source>
        <dbReference type="ARBA" id="ARBA00022842"/>
    </source>
</evidence>
<accession>A0A2P2KU84</accession>
<organism evidence="9">
    <name type="scientific">Rhizophora mucronata</name>
    <name type="common">Asiatic mangrove</name>
    <dbReference type="NCBI Taxonomy" id="61149"/>
    <lineage>
        <taxon>Eukaryota</taxon>
        <taxon>Viridiplantae</taxon>
        <taxon>Streptophyta</taxon>
        <taxon>Embryophyta</taxon>
        <taxon>Tracheophyta</taxon>
        <taxon>Spermatophyta</taxon>
        <taxon>Magnoliopsida</taxon>
        <taxon>eudicotyledons</taxon>
        <taxon>Gunneridae</taxon>
        <taxon>Pentapetalae</taxon>
        <taxon>rosids</taxon>
        <taxon>fabids</taxon>
        <taxon>Malpighiales</taxon>
        <taxon>Rhizophoraceae</taxon>
        <taxon>Rhizophora</taxon>
    </lineage>
</organism>
<keyword evidence="4 7" id="KW-0378">Hydrolase</keyword>
<dbReference type="FunFam" id="3.90.79.10:FF:000032">
    <property type="entry name" value="Nudix hydrolase 25"/>
    <property type="match status" value="1"/>
</dbReference>
<evidence type="ECO:0000256" key="7">
    <source>
        <dbReference type="RuleBase" id="RU003476"/>
    </source>
</evidence>
<keyword evidence="5" id="KW-0460">Magnesium</keyword>
<feature type="domain" description="Nudix hydrolase" evidence="8">
    <location>
        <begin position="86"/>
        <end position="233"/>
    </location>
</feature>
<dbReference type="PROSITE" id="PS00893">
    <property type="entry name" value="NUDIX_BOX"/>
    <property type="match status" value="1"/>
</dbReference>
<dbReference type="GO" id="GO:0006753">
    <property type="term" value="P:nucleoside phosphate metabolic process"/>
    <property type="evidence" value="ECO:0007669"/>
    <property type="project" value="TreeGrafter"/>
</dbReference>
<dbReference type="EMBL" id="GGEC01028798">
    <property type="protein sequence ID" value="MBX09282.1"/>
    <property type="molecule type" value="Transcribed_RNA"/>
</dbReference>
<evidence type="ECO:0000259" key="8">
    <source>
        <dbReference type="PROSITE" id="PS51462"/>
    </source>
</evidence>
<dbReference type="SUPFAM" id="SSF55811">
    <property type="entry name" value="Nudix"/>
    <property type="match status" value="1"/>
</dbReference>
<reference evidence="9" key="1">
    <citation type="submission" date="2018-02" db="EMBL/GenBank/DDBJ databases">
        <title>Rhizophora mucronata_Transcriptome.</title>
        <authorList>
            <person name="Meera S.P."/>
            <person name="Sreeshan A."/>
            <person name="Augustine A."/>
        </authorList>
    </citation>
    <scope>NUCLEOTIDE SEQUENCE</scope>
    <source>
        <tissue evidence="9">Leaf</tissue>
    </source>
</reference>
<dbReference type="HAMAP" id="MF_00298">
    <property type="entry name" value="Nudix_RppH"/>
    <property type="match status" value="1"/>
</dbReference>
<dbReference type="GO" id="GO:0046872">
    <property type="term" value="F:metal ion binding"/>
    <property type="evidence" value="ECO:0007669"/>
    <property type="project" value="UniProtKB-KW"/>
</dbReference>
<dbReference type="Pfam" id="PF00293">
    <property type="entry name" value="NUDIX"/>
    <property type="match status" value="1"/>
</dbReference>
<dbReference type="InterPro" id="IPR020476">
    <property type="entry name" value="Nudix_hydrolase"/>
</dbReference>
<dbReference type="GO" id="GO:0034432">
    <property type="term" value="F:bis(5'-adenosyl)-pentaphosphatase activity"/>
    <property type="evidence" value="ECO:0007669"/>
    <property type="project" value="TreeGrafter"/>
</dbReference>
<dbReference type="PANTHER" id="PTHR11839">
    <property type="entry name" value="UDP/ADP-SUGAR PYROPHOSPHATASE"/>
    <property type="match status" value="1"/>
</dbReference>
<comment type="cofactor">
    <cofactor evidence="1">
        <name>Mn(2+)</name>
        <dbReference type="ChEBI" id="CHEBI:29035"/>
    </cofactor>
</comment>
<dbReference type="CDD" id="cd03671">
    <property type="entry name" value="NUDIX_Ap4A_hydrolase_plant_like"/>
    <property type="match status" value="1"/>
</dbReference>
<dbReference type="AlphaFoldDB" id="A0A2P2KU84"/>